<dbReference type="InterPro" id="IPR029017">
    <property type="entry name" value="Enolase-like_N"/>
</dbReference>
<sequence>MKITKVESFIIRTPIRRDIGDSTHMFTHWSTPGCWITTDEGLIGTGYTGLEGNGEELIKQVIDQYYAPKLLGRDPFEVKRIWEELQWGRLHWIGRAGVTQMALSAVDIALWDIMAQAAGVPLWKLLGGDKPQAIKTYNTDGGWLNWTLDELVTDTRRFVEQGWPGVKIKIGSADPWDDYRRVKAVREAIGDDILLMVDANMVWDVNTACLWGKRLEEFHIHWLEEPLHPDDIAGHARLARELVTPIALGENLYHRYSFRDYITTGAVEVVQADVTRVGGITEWVRIANLAACFNVPVVPHVGDMMQIQQHLVAATPNAPMLEYIPWILDLFEDPVVVERGHIKVPDRPGASTRMRSDSVERWRVS</sequence>
<keyword evidence="3" id="KW-0460">Magnesium</keyword>
<comment type="caution">
    <text evidence="5">The sequence shown here is derived from an EMBL/GenBank/DDBJ whole genome shotgun (WGS) entry which is preliminary data.</text>
</comment>
<dbReference type="InterPro" id="IPR036849">
    <property type="entry name" value="Enolase-like_C_sf"/>
</dbReference>
<dbReference type="Pfam" id="PF02746">
    <property type="entry name" value="MR_MLE_N"/>
    <property type="match status" value="1"/>
</dbReference>
<evidence type="ECO:0000259" key="4">
    <source>
        <dbReference type="SMART" id="SM00922"/>
    </source>
</evidence>
<dbReference type="Gene3D" id="3.30.390.10">
    <property type="entry name" value="Enolase-like, N-terminal domain"/>
    <property type="match status" value="1"/>
</dbReference>
<dbReference type="PANTHER" id="PTHR13794:SF58">
    <property type="entry name" value="MITOCHONDRIAL ENOLASE SUPERFAMILY MEMBER 1"/>
    <property type="match status" value="1"/>
</dbReference>
<evidence type="ECO:0000256" key="2">
    <source>
        <dbReference type="ARBA" id="ARBA00022723"/>
    </source>
</evidence>
<evidence type="ECO:0000313" key="5">
    <source>
        <dbReference type="EMBL" id="GHO88076.1"/>
    </source>
</evidence>
<dbReference type="InterPro" id="IPR013341">
    <property type="entry name" value="Mandelate_racemase_N_dom"/>
</dbReference>
<dbReference type="RefSeq" id="WP_201365644.1">
    <property type="nucleotide sequence ID" value="NZ_BNJJ01000021.1"/>
</dbReference>
<dbReference type="Proteomes" id="UP000635565">
    <property type="component" value="Unassembled WGS sequence"/>
</dbReference>
<dbReference type="InterPro" id="IPR013342">
    <property type="entry name" value="Mandelate_racemase_C"/>
</dbReference>
<organism evidence="5 6">
    <name type="scientific">Dictyobacter formicarum</name>
    <dbReference type="NCBI Taxonomy" id="2778368"/>
    <lineage>
        <taxon>Bacteria</taxon>
        <taxon>Bacillati</taxon>
        <taxon>Chloroflexota</taxon>
        <taxon>Ktedonobacteria</taxon>
        <taxon>Ktedonobacterales</taxon>
        <taxon>Dictyobacteraceae</taxon>
        <taxon>Dictyobacter</taxon>
    </lineage>
</organism>
<dbReference type="SFLD" id="SFLDS00001">
    <property type="entry name" value="Enolase"/>
    <property type="match status" value="1"/>
</dbReference>
<feature type="domain" description="Mandelate racemase/muconate lactonizing enzyme C-terminal" evidence="4">
    <location>
        <begin position="148"/>
        <end position="245"/>
    </location>
</feature>
<dbReference type="PROSITE" id="PS00908">
    <property type="entry name" value="MR_MLE_1"/>
    <property type="match status" value="1"/>
</dbReference>
<proteinExistence type="predicted"/>
<dbReference type="Pfam" id="PF13378">
    <property type="entry name" value="MR_MLE_C"/>
    <property type="match status" value="1"/>
</dbReference>
<dbReference type="Gene3D" id="3.20.20.120">
    <property type="entry name" value="Enolase-like C-terminal domain"/>
    <property type="match status" value="1"/>
</dbReference>
<keyword evidence="6" id="KW-1185">Reference proteome</keyword>
<reference evidence="5 6" key="1">
    <citation type="journal article" date="2021" name="Int. J. Syst. Evol. Microbiol.">
        <title>Reticulibacter mediterranei gen. nov., sp. nov., within the new family Reticulibacteraceae fam. nov., and Ktedonospora formicarum gen. nov., sp. nov., Ktedonobacter robiniae sp. nov., Dictyobacter formicarum sp. nov. and Dictyobacter arantiisoli sp. nov., belonging to the class Ktedonobacteria.</title>
        <authorList>
            <person name="Yabe S."/>
            <person name="Zheng Y."/>
            <person name="Wang C.M."/>
            <person name="Sakai Y."/>
            <person name="Abe K."/>
            <person name="Yokota A."/>
            <person name="Donadio S."/>
            <person name="Cavaletti L."/>
            <person name="Monciardini P."/>
        </authorList>
    </citation>
    <scope>NUCLEOTIDE SEQUENCE [LARGE SCALE GENOMIC DNA]</scope>
    <source>
        <strain evidence="5 6">SOSP1-9</strain>
    </source>
</reference>
<dbReference type="PROSITE" id="PS00909">
    <property type="entry name" value="MR_MLE_2"/>
    <property type="match status" value="1"/>
</dbReference>
<keyword evidence="2" id="KW-0479">Metal-binding</keyword>
<accession>A0ABQ3VRX0</accession>
<dbReference type="InterPro" id="IPR046945">
    <property type="entry name" value="RHMD-like"/>
</dbReference>
<gene>
    <name evidence="5" type="ORF">KSZ_60820</name>
</gene>
<dbReference type="EMBL" id="BNJJ01000021">
    <property type="protein sequence ID" value="GHO88076.1"/>
    <property type="molecule type" value="Genomic_DNA"/>
</dbReference>
<dbReference type="SUPFAM" id="SSF51604">
    <property type="entry name" value="Enolase C-terminal domain-like"/>
    <property type="match status" value="1"/>
</dbReference>
<evidence type="ECO:0000313" key="6">
    <source>
        <dbReference type="Proteomes" id="UP000635565"/>
    </source>
</evidence>
<dbReference type="SMART" id="SM00922">
    <property type="entry name" value="MR_MLE"/>
    <property type="match status" value="1"/>
</dbReference>
<evidence type="ECO:0000256" key="1">
    <source>
        <dbReference type="ARBA" id="ARBA00001946"/>
    </source>
</evidence>
<evidence type="ECO:0000256" key="3">
    <source>
        <dbReference type="ARBA" id="ARBA00022842"/>
    </source>
</evidence>
<dbReference type="InterPro" id="IPR029065">
    <property type="entry name" value="Enolase_C-like"/>
</dbReference>
<dbReference type="CDD" id="cd03316">
    <property type="entry name" value="MR_like"/>
    <property type="match status" value="1"/>
</dbReference>
<dbReference type="InterPro" id="IPR018110">
    <property type="entry name" value="Mandel_Rmase/mucon_lact_enz_CS"/>
</dbReference>
<name>A0ABQ3VRX0_9CHLR</name>
<dbReference type="SUPFAM" id="SSF54826">
    <property type="entry name" value="Enolase N-terminal domain-like"/>
    <property type="match status" value="1"/>
</dbReference>
<comment type="cofactor">
    <cofactor evidence="1">
        <name>Mg(2+)</name>
        <dbReference type="ChEBI" id="CHEBI:18420"/>
    </cofactor>
</comment>
<dbReference type="PANTHER" id="PTHR13794">
    <property type="entry name" value="ENOLASE SUPERFAMILY, MANDELATE RACEMASE"/>
    <property type="match status" value="1"/>
</dbReference>
<dbReference type="SFLD" id="SFLDG00179">
    <property type="entry name" value="mandelate_racemase"/>
    <property type="match status" value="1"/>
</dbReference>
<protein>
    <submittedName>
        <fullName evidence="5">Mandelate racemase</fullName>
    </submittedName>
</protein>